<feature type="transmembrane region" description="Helical" evidence="4">
    <location>
        <begin position="16"/>
        <end position="34"/>
    </location>
</feature>
<organism evidence="5 6">
    <name type="scientific">Dickeya solani D s0432-1</name>
    <dbReference type="NCBI Taxonomy" id="1231725"/>
    <lineage>
        <taxon>Bacteria</taxon>
        <taxon>Pseudomonadati</taxon>
        <taxon>Pseudomonadota</taxon>
        <taxon>Gammaproteobacteria</taxon>
        <taxon>Enterobacterales</taxon>
        <taxon>Pectobacteriaceae</taxon>
        <taxon>Dickeya</taxon>
    </lineage>
</organism>
<evidence type="ECO:0000256" key="3">
    <source>
        <dbReference type="SAM" id="Coils"/>
    </source>
</evidence>
<comment type="subcellular location">
    <subcellularLocation>
        <location evidence="1">Cell envelope</location>
    </subcellularLocation>
</comment>
<dbReference type="PANTHER" id="PTHR32347">
    <property type="entry name" value="EFFLUX SYSTEM COMPONENT YKNX-RELATED"/>
    <property type="match status" value="1"/>
</dbReference>
<protein>
    <submittedName>
        <fullName evidence="5">AcrA, membrane-fusion protein</fullName>
    </submittedName>
</protein>
<feature type="coiled-coil region" evidence="3">
    <location>
        <begin position="135"/>
        <end position="200"/>
    </location>
</feature>
<evidence type="ECO:0000313" key="6">
    <source>
        <dbReference type="Proteomes" id="UP000017142"/>
    </source>
</evidence>
<dbReference type="InterPro" id="IPR050465">
    <property type="entry name" value="UPF0194_transport"/>
</dbReference>
<dbReference type="RefSeq" id="WP_022632387.1">
    <property type="nucleotide sequence ID" value="NZ_AMWE01000002.1"/>
</dbReference>
<evidence type="ECO:0000256" key="4">
    <source>
        <dbReference type="SAM" id="Phobius"/>
    </source>
</evidence>
<dbReference type="GO" id="GO:0030313">
    <property type="term" value="C:cell envelope"/>
    <property type="evidence" value="ECO:0007669"/>
    <property type="project" value="UniProtKB-SubCell"/>
</dbReference>
<keyword evidence="4" id="KW-1133">Transmembrane helix</keyword>
<keyword evidence="4" id="KW-0812">Transmembrane</keyword>
<proteinExistence type="predicted"/>
<dbReference type="AlphaFoldDB" id="A0AAV3KA29"/>
<evidence type="ECO:0000256" key="1">
    <source>
        <dbReference type="ARBA" id="ARBA00004196"/>
    </source>
</evidence>
<dbReference type="PANTHER" id="PTHR32347:SF23">
    <property type="entry name" value="BLL5650 PROTEIN"/>
    <property type="match status" value="1"/>
</dbReference>
<dbReference type="Proteomes" id="UP000017142">
    <property type="component" value="Unassembled WGS sequence"/>
</dbReference>
<dbReference type="SUPFAM" id="SSF111369">
    <property type="entry name" value="HlyD-like secretion proteins"/>
    <property type="match status" value="1"/>
</dbReference>
<gene>
    <name evidence="5" type="ORF">A544_0902</name>
</gene>
<dbReference type="EMBL" id="AMWE01000002">
    <property type="protein sequence ID" value="ERO57737.1"/>
    <property type="molecule type" value="Genomic_DNA"/>
</dbReference>
<dbReference type="Gene3D" id="1.10.287.470">
    <property type="entry name" value="Helix hairpin bin"/>
    <property type="match status" value="1"/>
</dbReference>
<dbReference type="Gene3D" id="2.40.30.170">
    <property type="match status" value="1"/>
</dbReference>
<keyword evidence="4" id="KW-0472">Membrane</keyword>
<comment type="caution">
    <text evidence="5">The sequence shown here is derived from an EMBL/GenBank/DDBJ whole genome shotgun (WGS) entry which is preliminary data.</text>
</comment>
<reference evidence="6" key="1">
    <citation type="journal article" date="2013" name="Diversity">
        <title>Genome Sequence of Dickeya solani, a New soft Rot Pathogen of Potato, Suggests its Emergence May Be Related to a Novel Combination of Non-Ribosomal Peptide/Polyketide Synthetase Clusters.</title>
        <authorList>
            <person name="Garlant L."/>
            <person name="Koskinen P."/>
            <person name="Rouhiainen L."/>
            <person name="Laine P."/>
            <person name="Paulin L."/>
            <person name="Auvinen P."/>
            <person name="Holm L."/>
            <person name="Pirhonen M."/>
        </authorList>
    </citation>
    <scope>NUCLEOTIDE SEQUENCE [LARGE SCALE GENOMIC DNA]</scope>
    <source>
        <strain evidence="6">D s0432-1</strain>
    </source>
</reference>
<evidence type="ECO:0000313" key="5">
    <source>
        <dbReference type="EMBL" id="ERO57737.1"/>
    </source>
</evidence>
<accession>A0AAV3KA29</accession>
<dbReference type="Gene3D" id="2.40.50.100">
    <property type="match status" value="1"/>
</dbReference>
<dbReference type="GeneID" id="43519623"/>
<evidence type="ECO:0000256" key="2">
    <source>
        <dbReference type="ARBA" id="ARBA00023054"/>
    </source>
</evidence>
<keyword evidence="2 3" id="KW-0175">Coiled coil</keyword>
<name>A0AAV3KA29_9GAMM</name>
<sequence>MINLSRYRQRPLRQRAALIGVFALGAVAMVWKLWSPATSAMPQTQWLRVEPQVLENRLGLTGRIQAAATLTLSAPFEGMIKDVLVNEGQRVEASQPLLTLDTGLLDIQLRQALADLLKAQRTVQDMQHWEQGQEVARARRTLNNARISLANTEANLKDTRTLFERGIVARMEVDALAQQAQAQRLDLSAAQDELQAALDRGRGENRQIAEMEQANAQSRHQTLMAMQAQQVVRAPFAGVLVRPAAPETDKRQPLQPGMRVSQGMPLFGLVNPDHLQVVASLDEADLHQLHEGMAVDISGDGFAGLTLYGHIQTIGIEGRVADVAGAGARYDVLVTVATPSAEQRQRLRLGMSARLSVVTYRNEHGIAVPAEALHTDEAGNSYILFRQDADSAPQRRTVVPGVAVPQGVEVKGLPDEGPGFVEITNNSGAAE</sequence>